<feature type="domain" description="HTH crp-type" evidence="5">
    <location>
        <begin position="153"/>
        <end position="222"/>
    </location>
</feature>
<keyword evidence="2" id="KW-0238">DNA-binding</keyword>
<sequence>MFGKGTDVCCGSCPHAWPNFKNLTSAEMKEMSESRFQSSFTAGETIFKAGSPTSSAVFLSSGIAKIYLEGFDGKKIILGLAKPGYLLAGPGNYVDSTHHYSVVALTDVSACFIDMNLIKSYVQKNPLFAEGYLKDISLKSLRIFYKMISLAQKKMPGRMAEGLLELADEVFKSDEFAPILSRQELGEFTGMAKENVVRILKEFCNEGIISTNGSTITIMDKQKLQLISANG</sequence>
<evidence type="ECO:0000259" key="4">
    <source>
        <dbReference type="PROSITE" id="PS50042"/>
    </source>
</evidence>
<dbReference type="RefSeq" id="WP_125029238.1">
    <property type="nucleotide sequence ID" value="NZ_JAPXVP010000001.1"/>
</dbReference>
<reference evidence="6 7" key="1">
    <citation type="submission" date="2018-07" db="EMBL/GenBank/DDBJ databases">
        <title>Draft genome sequence of Ancylomarina sp. M1P.</title>
        <authorList>
            <person name="Yadav S."/>
            <person name="Villanueva L."/>
            <person name="Damste J.S.S."/>
        </authorList>
    </citation>
    <scope>NUCLEOTIDE SEQUENCE [LARGE SCALE GENOMIC DNA]</scope>
    <source>
        <strain evidence="6 7">M1P</strain>
    </source>
</reference>
<evidence type="ECO:0000259" key="5">
    <source>
        <dbReference type="PROSITE" id="PS51063"/>
    </source>
</evidence>
<dbReference type="InterPro" id="IPR050397">
    <property type="entry name" value="Env_Response_Regulators"/>
</dbReference>
<dbReference type="GO" id="GO:0003700">
    <property type="term" value="F:DNA-binding transcription factor activity"/>
    <property type="evidence" value="ECO:0007669"/>
    <property type="project" value="TreeGrafter"/>
</dbReference>
<name>A0A425Y8L7_9BACT</name>
<dbReference type="Gene3D" id="2.60.120.10">
    <property type="entry name" value="Jelly Rolls"/>
    <property type="match status" value="1"/>
</dbReference>
<dbReference type="OrthoDB" id="9127033at2"/>
<dbReference type="Gene3D" id="1.10.10.10">
    <property type="entry name" value="Winged helix-like DNA-binding domain superfamily/Winged helix DNA-binding domain"/>
    <property type="match status" value="1"/>
</dbReference>
<dbReference type="InterPro" id="IPR036388">
    <property type="entry name" value="WH-like_DNA-bd_sf"/>
</dbReference>
<dbReference type="SUPFAM" id="SSF51206">
    <property type="entry name" value="cAMP-binding domain-like"/>
    <property type="match status" value="1"/>
</dbReference>
<accession>A0A425Y8L7</accession>
<dbReference type="Pfam" id="PF00027">
    <property type="entry name" value="cNMP_binding"/>
    <property type="match status" value="1"/>
</dbReference>
<evidence type="ECO:0000313" key="7">
    <source>
        <dbReference type="Proteomes" id="UP000285794"/>
    </source>
</evidence>
<dbReference type="Pfam" id="PF13545">
    <property type="entry name" value="HTH_Crp_2"/>
    <property type="match status" value="1"/>
</dbReference>
<dbReference type="AlphaFoldDB" id="A0A425Y8L7"/>
<evidence type="ECO:0000256" key="2">
    <source>
        <dbReference type="ARBA" id="ARBA00023125"/>
    </source>
</evidence>
<dbReference type="GO" id="GO:0005829">
    <property type="term" value="C:cytosol"/>
    <property type="evidence" value="ECO:0007669"/>
    <property type="project" value="TreeGrafter"/>
</dbReference>
<dbReference type="SMART" id="SM00100">
    <property type="entry name" value="cNMP"/>
    <property type="match status" value="1"/>
</dbReference>
<dbReference type="GO" id="GO:0003677">
    <property type="term" value="F:DNA binding"/>
    <property type="evidence" value="ECO:0007669"/>
    <property type="project" value="UniProtKB-KW"/>
</dbReference>
<dbReference type="SMART" id="SM00419">
    <property type="entry name" value="HTH_CRP"/>
    <property type="match status" value="1"/>
</dbReference>
<keyword evidence="3" id="KW-0804">Transcription</keyword>
<dbReference type="PANTHER" id="PTHR24567:SF26">
    <property type="entry name" value="REGULATORY PROTEIN YEIL"/>
    <property type="match status" value="1"/>
</dbReference>
<dbReference type="InterPro" id="IPR012318">
    <property type="entry name" value="HTH_CRP"/>
</dbReference>
<dbReference type="EMBL" id="QQWG01000001">
    <property type="protein sequence ID" value="RRG24826.1"/>
    <property type="molecule type" value="Genomic_DNA"/>
</dbReference>
<dbReference type="PANTHER" id="PTHR24567">
    <property type="entry name" value="CRP FAMILY TRANSCRIPTIONAL REGULATORY PROTEIN"/>
    <property type="match status" value="1"/>
</dbReference>
<evidence type="ECO:0000313" key="6">
    <source>
        <dbReference type="EMBL" id="RRG24826.1"/>
    </source>
</evidence>
<dbReference type="Proteomes" id="UP000285794">
    <property type="component" value="Unassembled WGS sequence"/>
</dbReference>
<protein>
    <submittedName>
        <fullName evidence="6">Crp/Fnr family transcriptional regulator</fullName>
    </submittedName>
</protein>
<evidence type="ECO:0000256" key="3">
    <source>
        <dbReference type="ARBA" id="ARBA00023163"/>
    </source>
</evidence>
<dbReference type="CDD" id="cd00092">
    <property type="entry name" value="HTH_CRP"/>
    <property type="match status" value="1"/>
</dbReference>
<proteinExistence type="predicted"/>
<keyword evidence="1" id="KW-0805">Transcription regulation</keyword>
<dbReference type="PROSITE" id="PS51063">
    <property type="entry name" value="HTH_CRP_2"/>
    <property type="match status" value="1"/>
</dbReference>
<comment type="caution">
    <text evidence="6">The sequence shown here is derived from an EMBL/GenBank/DDBJ whole genome shotgun (WGS) entry which is preliminary data.</text>
</comment>
<gene>
    <name evidence="6" type="ORF">DWB61_02115</name>
</gene>
<dbReference type="PROSITE" id="PS50042">
    <property type="entry name" value="CNMP_BINDING_3"/>
    <property type="match status" value="1"/>
</dbReference>
<evidence type="ECO:0000256" key="1">
    <source>
        <dbReference type="ARBA" id="ARBA00023015"/>
    </source>
</evidence>
<dbReference type="InterPro" id="IPR014710">
    <property type="entry name" value="RmlC-like_jellyroll"/>
</dbReference>
<dbReference type="InterPro" id="IPR018490">
    <property type="entry name" value="cNMP-bd_dom_sf"/>
</dbReference>
<dbReference type="InterPro" id="IPR036390">
    <property type="entry name" value="WH_DNA-bd_sf"/>
</dbReference>
<dbReference type="CDD" id="cd00038">
    <property type="entry name" value="CAP_ED"/>
    <property type="match status" value="1"/>
</dbReference>
<dbReference type="SUPFAM" id="SSF46785">
    <property type="entry name" value="Winged helix' DNA-binding domain"/>
    <property type="match status" value="1"/>
</dbReference>
<keyword evidence="7" id="KW-1185">Reference proteome</keyword>
<dbReference type="InterPro" id="IPR000595">
    <property type="entry name" value="cNMP-bd_dom"/>
</dbReference>
<organism evidence="6 7">
    <name type="scientific">Ancylomarina euxinus</name>
    <dbReference type="NCBI Taxonomy" id="2283627"/>
    <lineage>
        <taxon>Bacteria</taxon>
        <taxon>Pseudomonadati</taxon>
        <taxon>Bacteroidota</taxon>
        <taxon>Bacteroidia</taxon>
        <taxon>Marinilabiliales</taxon>
        <taxon>Marinifilaceae</taxon>
        <taxon>Ancylomarina</taxon>
    </lineage>
</organism>
<feature type="domain" description="Cyclic nucleotide-binding" evidence="4">
    <location>
        <begin position="19"/>
        <end position="139"/>
    </location>
</feature>